<keyword evidence="1" id="KW-0560">Oxidoreductase</keyword>
<dbReference type="AlphaFoldDB" id="A0A0C3BHY5"/>
<evidence type="ECO:0000313" key="4">
    <source>
        <dbReference type="EMBL" id="KIM36335.1"/>
    </source>
</evidence>
<evidence type="ECO:0000256" key="2">
    <source>
        <dbReference type="ARBA" id="ARBA00023445"/>
    </source>
</evidence>
<dbReference type="OrthoDB" id="2735536at2759"/>
<reference evidence="5" key="2">
    <citation type="submission" date="2015-01" db="EMBL/GenBank/DDBJ databases">
        <title>Evolutionary Origins and Diversification of the Mycorrhizal Mutualists.</title>
        <authorList>
            <consortium name="DOE Joint Genome Institute"/>
            <consortium name="Mycorrhizal Genomics Consortium"/>
            <person name="Kohler A."/>
            <person name="Kuo A."/>
            <person name="Nagy L.G."/>
            <person name="Floudas D."/>
            <person name="Copeland A."/>
            <person name="Barry K.W."/>
            <person name="Cichocki N."/>
            <person name="Veneault-Fourrey C."/>
            <person name="LaButti K."/>
            <person name="Lindquist E.A."/>
            <person name="Lipzen A."/>
            <person name="Lundell T."/>
            <person name="Morin E."/>
            <person name="Murat C."/>
            <person name="Riley R."/>
            <person name="Ohm R."/>
            <person name="Sun H."/>
            <person name="Tunlid A."/>
            <person name="Henrissat B."/>
            <person name="Grigoriev I.V."/>
            <person name="Hibbett D.S."/>
            <person name="Martin F."/>
        </authorList>
    </citation>
    <scope>NUCLEOTIDE SEQUENCE [LARGE SCALE GENOMIC DNA]</scope>
    <source>
        <strain evidence="5">h7</strain>
    </source>
</reference>
<protein>
    <recommendedName>
        <fullName evidence="3">NAD-dependent epimerase/dehydratase domain-containing protein</fullName>
    </recommendedName>
</protein>
<dbReference type="Proteomes" id="UP000053424">
    <property type="component" value="Unassembled WGS sequence"/>
</dbReference>
<gene>
    <name evidence="4" type="ORF">M413DRAFT_31754</name>
</gene>
<evidence type="ECO:0000259" key="3">
    <source>
        <dbReference type="Pfam" id="PF01370"/>
    </source>
</evidence>
<evidence type="ECO:0000313" key="5">
    <source>
        <dbReference type="Proteomes" id="UP000053424"/>
    </source>
</evidence>
<keyword evidence="5" id="KW-1185">Reference proteome</keyword>
<accession>A0A0C3BHY5</accession>
<dbReference type="HOGENOM" id="CLU_007383_9_2_1"/>
<feature type="domain" description="NAD-dependent epimerase/dehydratase" evidence="3">
    <location>
        <begin position="6"/>
        <end position="244"/>
    </location>
</feature>
<name>A0A0C3BHY5_HEBCY</name>
<dbReference type="STRING" id="686832.A0A0C3BHY5"/>
<dbReference type="InterPro" id="IPR001509">
    <property type="entry name" value="Epimerase_deHydtase"/>
</dbReference>
<dbReference type="Gene3D" id="3.40.50.720">
    <property type="entry name" value="NAD(P)-binding Rossmann-like Domain"/>
    <property type="match status" value="1"/>
</dbReference>
<dbReference type="PANTHER" id="PTHR10366:SF564">
    <property type="entry name" value="STEROL-4-ALPHA-CARBOXYLATE 3-DEHYDROGENASE, DECARBOXYLATING"/>
    <property type="match status" value="1"/>
</dbReference>
<proteinExistence type="inferred from homology"/>
<dbReference type="SUPFAM" id="SSF51735">
    <property type="entry name" value="NAD(P)-binding Rossmann-fold domains"/>
    <property type="match status" value="1"/>
</dbReference>
<dbReference type="InterPro" id="IPR050425">
    <property type="entry name" value="NAD(P)_dehydrat-like"/>
</dbReference>
<reference evidence="4 5" key="1">
    <citation type="submission" date="2014-04" db="EMBL/GenBank/DDBJ databases">
        <authorList>
            <consortium name="DOE Joint Genome Institute"/>
            <person name="Kuo A."/>
            <person name="Gay G."/>
            <person name="Dore J."/>
            <person name="Kohler A."/>
            <person name="Nagy L.G."/>
            <person name="Floudas D."/>
            <person name="Copeland A."/>
            <person name="Barry K.W."/>
            <person name="Cichocki N."/>
            <person name="Veneault-Fourrey C."/>
            <person name="LaButti K."/>
            <person name="Lindquist E.A."/>
            <person name="Lipzen A."/>
            <person name="Lundell T."/>
            <person name="Morin E."/>
            <person name="Murat C."/>
            <person name="Sun H."/>
            <person name="Tunlid A."/>
            <person name="Henrissat B."/>
            <person name="Grigoriev I.V."/>
            <person name="Hibbett D.S."/>
            <person name="Martin F."/>
            <person name="Nordberg H.P."/>
            <person name="Cantor M.N."/>
            <person name="Hua S.X."/>
        </authorList>
    </citation>
    <scope>NUCLEOTIDE SEQUENCE [LARGE SCALE GENOMIC DNA]</scope>
    <source>
        <strain evidence="5">h7</strain>
    </source>
</reference>
<dbReference type="GO" id="GO:0016616">
    <property type="term" value="F:oxidoreductase activity, acting on the CH-OH group of donors, NAD or NADP as acceptor"/>
    <property type="evidence" value="ECO:0007669"/>
    <property type="project" value="TreeGrafter"/>
</dbReference>
<comment type="similarity">
    <text evidence="2">Belongs to the NAD(P)-dependent epimerase/dehydratase family. Dihydroflavonol-4-reductase subfamily.</text>
</comment>
<dbReference type="EMBL" id="KN831806">
    <property type="protein sequence ID" value="KIM36335.1"/>
    <property type="molecule type" value="Genomic_DNA"/>
</dbReference>
<dbReference type="Pfam" id="PF01370">
    <property type="entry name" value="Epimerase"/>
    <property type="match status" value="1"/>
</dbReference>
<evidence type="ECO:0000256" key="1">
    <source>
        <dbReference type="ARBA" id="ARBA00023002"/>
    </source>
</evidence>
<organism evidence="4 5">
    <name type="scientific">Hebeloma cylindrosporum</name>
    <dbReference type="NCBI Taxonomy" id="76867"/>
    <lineage>
        <taxon>Eukaryota</taxon>
        <taxon>Fungi</taxon>
        <taxon>Dikarya</taxon>
        <taxon>Basidiomycota</taxon>
        <taxon>Agaricomycotina</taxon>
        <taxon>Agaricomycetes</taxon>
        <taxon>Agaricomycetidae</taxon>
        <taxon>Agaricales</taxon>
        <taxon>Agaricineae</taxon>
        <taxon>Hymenogastraceae</taxon>
        <taxon>Hebeloma</taxon>
    </lineage>
</organism>
<sequence length="334" mass="36013">MSGKLVLVTGVTGFIAGHVAEQLLQLGYRVRGTARNQRFAALGSVSHPSLEFVEVNDLAKDDLTNALHGVEIVIHVAAPLPGKASVDETLETAIEGTLNVVRYAEKAGAKKIVVTGTFGNTLDPSMAPAFGGISFGDFDWGKTSKEEIYAKNDPFYTYFAAKLLAEKALWEFAKTKPHLDITSILPGFVFGPWAKLFPLPSSQKDFGTNSFPFMILNGMYPPTTPPWVVDVRDVAKAHVLALGLPQMDVGTKRFLVNAGNFTWAEGVEHLAKSHPGLIKGPLKGTAGLPGPASKLDTSRAKTVLGLKEFIDPKKMVDDVVDDLIELQKRWASAA</sequence>
<dbReference type="PANTHER" id="PTHR10366">
    <property type="entry name" value="NAD DEPENDENT EPIMERASE/DEHYDRATASE"/>
    <property type="match status" value="1"/>
</dbReference>
<dbReference type="InterPro" id="IPR036291">
    <property type="entry name" value="NAD(P)-bd_dom_sf"/>
</dbReference>